<sequence>MNCSICCYLILQKYNLYSNAYSQLTVAYKYLLTLPCTQVIFVKHSRGLVACERSFSILKLRNTLNESKHETFMIMSIEKDILFNINIDEVFDRLKTKSNLLTKWSSELLEISKDTEFYVVGMQFPIPKDIMVDVANNSSKYTNAT</sequence>
<dbReference type="EMBL" id="VUJU01012232">
    <property type="protein sequence ID" value="KAF0708279.1"/>
    <property type="molecule type" value="Genomic_DNA"/>
</dbReference>
<dbReference type="AlphaFoldDB" id="A0A6G0VVU5"/>
<keyword evidence="2" id="KW-1185">Reference proteome</keyword>
<evidence type="ECO:0000313" key="2">
    <source>
        <dbReference type="Proteomes" id="UP000478052"/>
    </source>
</evidence>
<evidence type="ECO:0008006" key="3">
    <source>
        <dbReference type="Google" id="ProtNLM"/>
    </source>
</evidence>
<evidence type="ECO:0000313" key="1">
    <source>
        <dbReference type="EMBL" id="KAF0708279.1"/>
    </source>
</evidence>
<accession>A0A6G0VVU5</accession>
<protein>
    <recommendedName>
        <fullName evidence="3">Zinc finger MYM-type protein 1-like</fullName>
    </recommendedName>
</protein>
<gene>
    <name evidence="1" type="ORF">FWK35_00026492</name>
</gene>
<reference evidence="1 2" key="1">
    <citation type="submission" date="2019-08" db="EMBL/GenBank/DDBJ databases">
        <title>Whole genome of Aphis craccivora.</title>
        <authorList>
            <person name="Voronova N.V."/>
            <person name="Shulinski R.S."/>
            <person name="Bandarenka Y.V."/>
            <person name="Zhorov D.G."/>
            <person name="Warner D."/>
        </authorList>
    </citation>
    <scope>NUCLEOTIDE SEQUENCE [LARGE SCALE GENOMIC DNA]</scope>
    <source>
        <strain evidence="1">180601</strain>
        <tissue evidence="1">Whole Body</tissue>
    </source>
</reference>
<dbReference type="Proteomes" id="UP000478052">
    <property type="component" value="Unassembled WGS sequence"/>
</dbReference>
<organism evidence="1 2">
    <name type="scientific">Aphis craccivora</name>
    <name type="common">Cowpea aphid</name>
    <dbReference type="NCBI Taxonomy" id="307492"/>
    <lineage>
        <taxon>Eukaryota</taxon>
        <taxon>Metazoa</taxon>
        <taxon>Ecdysozoa</taxon>
        <taxon>Arthropoda</taxon>
        <taxon>Hexapoda</taxon>
        <taxon>Insecta</taxon>
        <taxon>Pterygota</taxon>
        <taxon>Neoptera</taxon>
        <taxon>Paraneoptera</taxon>
        <taxon>Hemiptera</taxon>
        <taxon>Sternorrhyncha</taxon>
        <taxon>Aphidomorpha</taxon>
        <taxon>Aphidoidea</taxon>
        <taxon>Aphididae</taxon>
        <taxon>Aphidini</taxon>
        <taxon>Aphis</taxon>
        <taxon>Aphis</taxon>
    </lineage>
</organism>
<proteinExistence type="predicted"/>
<comment type="caution">
    <text evidence="1">The sequence shown here is derived from an EMBL/GenBank/DDBJ whole genome shotgun (WGS) entry which is preliminary data.</text>
</comment>
<dbReference type="OrthoDB" id="1163283at2759"/>
<name>A0A6G0VVU5_APHCR</name>